<dbReference type="EMBL" id="JAXCLW010000001">
    <property type="protein sequence ID" value="MDY0881649.1"/>
    <property type="molecule type" value="Genomic_DNA"/>
</dbReference>
<dbReference type="EC" id="3.4.19.13" evidence="9"/>
<dbReference type="EC" id="2.3.2.2" evidence="9"/>
<comment type="catalytic activity">
    <reaction evidence="1 9">
        <text>an S-substituted glutathione + H2O = an S-substituted L-cysteinylglycine + L-glutamate</text>
        <dbReference type="Rhea" id="RHEA:59468"/>
        <dbReference type="ChEBI" id="CHEBI:15377"/>
        <dbReference type="ChEBI" id="CHEBI:29985"/>
        <dbReference type="ChEBI" id="CHEBI:90779"/>
        <dbReference type="ChEBI" id="CHEBI:143103"/>
        <dbReference type="EC" id="3.4.19.13"/>
    </reaction>
</comment>
<evidence type="ECO:0000256" key="9">
    <source>
        <dbReference type="RuleBase" id="RU368036"/>
    </source>
</evidence>
<dbReference type="InterPro" id="IPR043138">
    <property type="entry name" value="GGT_lsub"/>
</dbReference>
<keyword evidence="7 9" id="KW-0012">Acyltransferase</keyword>
<evidence type="ECO:0000256" key="5">
    <source>
        <dbReference type="ARBA" id="ARBA00022801"/>
    </source>
</evidence>
<reference evidence="10 11" key="1">
    <citation type="journal article" date="2016" name="Antonie Van Leeuwenhoek">
        <title>Dongia soli sp. nov., isolated from soil from Dokdo, Korea.</title>
        <authorList>
            <person name="Kim D.U."/>
            <person name="Lee H."/>
            <person name="Kim H."/>
            <person name="Kim S.G."/>
            <person name="Ka J.O."/>
        </authorList>
    </citation>
    <scope>NUCLEOTIDE SEQUENCE [LARGE SCALE GENOMIC DNA]</scope>
    <source>
        <strain evidence="10 11">D78</strain>
    </source>
</reference>
<dbReference type="GO" id="GO:0103068">
    <property type="term" value="F:leukotriene C4 gamma-glutamyl transferase activity"/>
    <property type="evidence" value="ECO:0007669"/>
    <property type="project" value="UniProtKB-EC"/>
</dbReference>
<keyword evidence="5 9" id="KW-0378">Hydrolase</keyword>
<comment type="catalytic activity">
    <reaction evidence="2 9">
        <text>glutathione + H2O = L-cysteinylglycine + L-glutamate</text>
        <dbReference type="Rhea" id="RHEA:28807"/>
        <dbReference type="ChEBI" id="CHEBI:15377"/>
        <dbReference type="ChEBI" id="CHEBI:29985"/>
        <dbReference type="ChEBI" id="CHEBI:57925"/>
        <dbReference type="ChEBI" id="CHEBI:61694"/>
        <dbReference type="EC" id="3.4.19.13"/>
    </reaction>
</comment>
<proteinExistence type="inferred from homology"/>
<dbReference type="RefSeq" id="WP_320506704.1">
    <property type="nucleotide sequence ID" value="NZ_JAXCLW010000001.1"/>
</dbReference>
<evidence type="ECO:0000256" key="4">
    <source>
        <dbReference type="ARBA" id="ARBA00022679"/>
    </source>
</evidence>
<name>A0ABU5E7G4_9PROT</name>
<dbReference type="InterPro" id="IPR000101">
    <property type="entry name" value="GGT_peptidase"/>
</dbReference>
<sequence length="603" mass="63510">MGSLSLLGNAGSGNQAERSDHVYPLKGLLLALGLMLVVAGCGSDQNVPPPRMAALSSTRAADVVADRHMVASANPLASAAGLEILRQGGNAIDAAIAMQAVLTLVEPQSSGIGGGGFLLHYNAARQKIESYDGRETAPTQANGDLFLDKNGQPIDFHSAQIGGQSTGVPGVLRMLDLAHREHGRLAWPKLFQPAIRLAEQGFPVPPRLAAAIAEDPDIAHLPAMRNYFYGKDGKPLAEGAILHNPALAATFRDIAAHGADAFYFGRFAQDIVATVNAHAGRPTAMQVSDFKAYRAVKREPLCTTYRAYRVCGMGPPSSGGLAVAQILGMLNHSDLASLPPNGATATHLLIEASKLAFADRDRYVADPAKVRVPVRALLAPEYLAGRAGQIHLNQAMDVAQPGRISDPLTVGQASEHQFEPLSTSHLVVVDDSGNIVSFTSSIESAFGAHLMVDGFVLNNELTDFSFRPADKGRAVANRVEGGKRPRSSMAPTIVLDQRDRPVLAVGSPGGPNIIGYVAQSLILMLDWQATPGEAAAAPHILNRNGPSLIEEGTAAEKLAPALAQLGQKIEIRPLMSGLNIIAFRRGQLIGASDPRRDGVALGD</sequence>
<dbReference type="PRINTS" id="PR01210">
    <property type="entry name" value="GGTRANSPTASE"/>
</dbReference>
<evidence type="ECO:0000256" key="3">
    <source>
        <dbReference type="ARBA" id="ARBA00009381"/>
    </source>
</evidence>
<comment type="pathway">
    <text evidence="9">Sulfur metabolism; glutathione metabolism.</text>
</comment>
<dbReference type="PANTHER" id="PTHR43199">
    <property type="entry name" value="GLUTATHIONE HYDROLASE"/>
    <property type="match status" value="1"/>
</dbReference>
<dbReference type="PANTHER" id="PTHR43199:SF1">
    <property type="entry name" value="GLUTATHIONE HYDROLASE PROENZYME"/>
    <property type="match status" value="1"/>
</dbReference>
<keyword evidence="4 9" id="KW-0808">Transferase</keyword>
<evidence type="ECO:0000256" key="6">
    <source>
        <dbReference type="ARBA" id="ARBA00023145"/>
    </source>
</evidence>
<comment type="PTM">
    <text evidence="9">Cleaved by autocatalysis into a large and a small subunit.</text>
</comment>
<keyword evidence="9" id="KW-0317">Glutathione biosynthesis</keyword>
<comment type="catalytic activity">
    <reaction evidence="8 9">
        <text>an N-terminal (5-L-glutamyl)-[peptide] + an alpha-amino acid = 5-L-glutamyl amino acid + an N-terminal L-alpha-aminoacyl-[peptide]</text>
        <dbReference type="Rhea" id="RHEA:23904"/>
        <dbReference type="Rhea" id="RHEA-COMP:9780"/>
        <dbReference type="Rhea" id="RHEA-COMP:9795"/>
        <dbReference type="ChEBI" id="CHEBI:77644"/>
        <dbReference type="ChEBI" id="CHEBI:78597"/>
        <dbReference type="ChEBI" id="CHEBI:78599"/>
        <dbReference type="ChEBI" id="CHEBI:78608"/>
        <dbReference type="EC" id="2.3.2.2"/>
    </reaction>
</comment>
<dbReference type="InterPro" id="IPR051792">
    <property type="entry name" value="GGT_bact"/>
</dbReference>
<evidence type="ECO:0000256" key="2">
    <source>
        <dbReference type="ARBA" id="ARBA00001089"/>
    </source>
</evidence>
<dbReference type="NCBIfam" id="TIGR00066">
    <property type="entry name" value="g_glut_trans"/>
    <property type="match status" value="1"/>
</dbReference>
<dbReference type="InterPro" id="IPR043137">
    <property type="entry name" value="GGT_ssub_C"/>
</dbReference>
<evidence type="ECO:0000256" key="8">
    <source>
        <dbReference type="ARBA" id="ARBA00047417"/>
    </source>
</evidence>
<comment type="subunit">
    <text evidence="9">This enzyme consists of two polypeptide chains, which are synthesized in precursor form from a single polypeptide.</text>
</comment>
<evidence type="ECO:0000256" key="1">
    <source>
        <dbReference type="ARBA" id="ARBA00001049"/>
    </source>
</evidence>
<keyword evidence="6 9" id="KW-0865">Zymogen</keyword>
<evidence type="ECO:0000313" key="10">
    <source>
        <dbReference type="EMBL" id="MDY0881649.1"/>
    </source>
</evidence>
<dbReference type="InterPro" id="IPR029055">
    <property type="entry name" value="Ntn_hydrolases_N"/>
</dbReference>
<dbReference type="Gene3D" id="1.10.246.130">
    <property type="match status" value="1"/>
</dbReference>
<comment type="similarity">
    <text evidence="3 9">Belongs to the gamma-glutamyltransferase family.</text>
</comment>
<dbReference type="SUPFAM" id="SSF56235">
    <property type="entry name" value="N-terminal nucleophile aminohydrolases (Ntn hydrolases)"/>
    <property type="match status" value="1"/>
</dbReference>
<dbReference type="Gene3D" id="3.60.20.40">
    <property type="match status" value="1"/>
</dbReference>
<gene>
    <name evidence="10" type="primary">ggt</name>
    <name evidence="10" type="ORF">SMD27_02225</name>
</gene>
<keyword evidence="11" id="KW-1185">Reference proteome</keyword>
<comment type="caution">
    <text evidence="10">The sequence shown here is derived from an EMBL/GenBank/DDBJ whole genome shotgun (WGS) entry which is preliminary data.</text>
</comment>
<organism evidence="10 11">
    <name type="scientific">Dongia soli</name>
    <dbReference type="NCBI Taxonomy" id="600628"/>
    <lineage>
        <taxon>Bacteria</taxon>
        <taxon>Pseudomonadati</taxon>
        <taxon>Pseudomonadota</taxon>
        <taxon>Alphaproteobacteria</taxon>
        <taxon>Rhodospirillales</taxon>
        <taxon>Dongiaceae</taxon>
        <taxon>Dongia</taxon>
    </lineage>
</organism>
<protein>
    <recommendedName>
        <fullName evidence="9">Glutathione hydrolase proenzyme</fullName>
        <ecNumber evidence="9">2.3.2.2</ecNumber>
        <ecNumber evidence="9">3.4.19.13</ecNumber>
    </recommendedName>
    <component>
        <recommendedName>
            <fullName evidence="9">Glutathione hydrolase large chain</fullName>
        </recommendedName>
    </component>
    <component>
        <recommendedName>
            <fullName evidence="9">Glutathione hydrolase small chain</fullName>
        </recommendedName>
    </component>
</protein>
<evidence type="ECO:0000256" key="7">
    <source>
        <dbReference type="ARBA" id="ARBA00023315"/>
    </source>
</evidence>
<evidence type="ECO:0000313" key="11">
    <source>
        <dbReference type="Proteomes" id="UP001279642"/>
    </source>
</evidence>
<dbReference type="Pfam" id="PF01019">
    <property type="entry name" value="G_glu_transpept"/>
    <property type="match status" value="1"/>
</dbReference>
<accession>A0ABU5E7G4</accession>
<dbReference type="Proteomes" id="UP001279642">
    <property type="component" value="Unassembled WGS sequence"/>
</dbReference>